<organism evidence="1 2">
    <name type="scientific">Clathrus columnatus</name>
    <dbReference type="NCBI Taxonomy" id="1419009"/>
    <lineage>
        <taxon>Eukaryota</taxon>
        <taxon>Fungi</taxon>
        <taxon>Dikarya</taxon>
        <taxon>Basidiomycota</taxon>
        <taxon>Agaricomycotina</taxon>
        <taxon>Agaricomycetes</taxon>
        <taxon>Phallomycetidae</taxon>
        <taxon>Phallales</taxon>
        <taxon>Clathraceae</taxon>
        <taxon>Clathrus</taxon>
    </lineage>
</organism>
<accession>A0AAV5AKI2</accession>
<name>A0AAV5AKI2_9AGAM</name>
<protein>
    <recommendedName>
        <fullName evidence="3">F-box domain-containing protein</fullName>
    </recommendedName>
</protein>
<dbReference type="EMBL" id="BPWL01000009">
    <property type="protein sequence ID" value="GJJ13639.1"/>
    <property type="molecule type" value="Genomic_DNA"/>
</dbReference>
<keyword evidence="2" id="KW-1185">Reference proteome</keyword>
<proteinExistence type="predicted"/>
<dbReference type="AlphaFoldDB" id="A0AAV5AKI2"/>
<dbReference type="Proteomes" id="UP001050691">
    <property type="component" value="Unassembled WGS sequence"/>
</dbReference>
<gene>
    <name evidence="1" type="ORF">Clacol_007895</name>
</gene>
<evidence type="ECO:0008006" key="3">
    <source>
        <dbReference type="Google" id="ProtNLM"/>
    </source>
</evidence>
<reference evidence="1" key="1">
    <citation type="submission" date="2021-10" db="EMBL/GenBank/DDBJ databases">
        <title>De novo Genome Assembly of Clathrus columnatus (Basidiomycota, Fungi) Using Illumina and Nanopore Sequence Data.</title>
        <authorList>
            <person name="Ogiso-Tanaka E."/>
            <person name="Itagaki H."/>
            <person name="Hosoya T."/>
            <person name="Hosaka K."/>
        </authorList>
    </citation>
    <scope>NUCLEOTIDE SEQUENCE</scope>
    <source>
        <strain evidence="1">MO-923</strain>
    </source>
</reference>
<evidence type="ECO:0000313" key="2">
    <source>
        <dbReference type="Proteomes" id="UP001050691"/>
    </source>
</evidence>
<evidence type="ECO:0000313" key="1">
    <source>
        <dbReference type="EMBL" id="GJJ13639.1"/>
    </source>
</evidence>
<sequence>MHPVLKIREMVDQILSWLPPSTLTLTARVNHLWFHSSLADIWRLVTLTEALTPLQLCTCGMECPATRFRPDNIKYLFPNLHSLRFHSRLIDSLPDFALLISPTLQNVGLRLFNLPHTFFRSFCETLAARVKGLRLLQICFDEPPTDNNRLITSLKAVLKLSVSTLIHAQLPEAFLAEEILQELGKYRNLYDFTIGGSYELMFDEGWVCKGYTEDETKEEGFGYMVYLSLTGSQSTPCRRFLDRPGSRFSSLAAIEWHECLDLDNITSVVTTIVNTCPLLEVLTLGESDMYFTPAEHRLPPIVPWETIQILLHCVLLINLSLHCCRISMTSEDLVELLTSRLYFRPTAWQVLQIYTAEPLAISDLLLFAKYCPYIKTLGIHFDGRSIGDNAINDIRAQTSTQYIPPPEFLPYGVSEAEDQYEGPNKLVSVMSIDFAYSPLDHELVPELVACLFEICDDVPSIHGWDPEWEIVSSHLWLKHQNPRRITFVTGDETNETNVALGDVWI</sequence>
<comment type="caution">
    <text evidence="1">The sequence shown here is derived from an EMBL/GenBank/DDBJ whole genome shotgun (WGS) entry which is preliminary data.</text>
</comment>